<gene>
    <name evidence="3" type="ORF">J2800_000666</name>
</gene>
<evidence type="ECO:0008006" key="5">
    <source>
        <dbReference type="Google" id="ProtNLM"/>
    </source>
</evidence>
<feature type="compositionally biased region" description="Pro residues" evidence="1">
    <location>
        <begin position="65"/>
        <end position="83"/>
    </location>
</feature>
<evidence type="ECO:0000313" key="3">
    <source>
        <dbReference type="EMBL" id="MDR6529942.1"/>
    </source>
</evidence>
<reference evidence="3 4" key="1">
    <citation type="submission" date="2023-07" db="EMBL/GenBank/DDBJ databases">
        <title>Sorghum-associated microbial communities from plants grown in Nebraska, USA.</title>
        <authorList>
            <person name="Schachtman D."/>
        </authorList>
    </citation>
    <scope>NUCLEOTIDE SEQUENCE [LARGE SCALE GENOMIC DNA]</scope>
    <source>
        <strain evidence="3 4">DS2154</strain>
    </source>
</reference>
<keyword evidence="2" id="KW-1133">Transmembrane helix</keyword>
<feature type="compositionally biased region" description="Pro residues" evidence="1">
    <location>
        <begin position="92"/>
        <end position="113"/>
    </location>
</feature>
<organism evidence="3 4">
    <name type="scientific">Caulobacter rhizosphaerae</name>
    <dbReference type="NCBI Taxonomy" id="2010972"/>
    <lineage>
        <taxon>Bacteria</taxon>
        <taxon>Pseudomonadati</taxon>
        <taxon>Pseudomonadota</taxon>
        <taxon>Alphaproteobacteria</taxon>
        <taxon>Caulobacterales</taxon>
        <taxon>Caulobacteraceae</taxon>
        <taxon>Caulobacter</taxon>
    </lineage>
</organism>
<name>A0ABU1MV83_9CAUL</name>
<sequence length="267" mass="27443">MSGRPQVYDPLVPTPRPRRRAKADGLVAAGISVAAHLALLLAVMAVRVQPPTLPEPEPISVALYEPPPPPPEPPKLAPEPAGDPAPAKVSPPRLPVRPPKLVPPPEVEPLPAKPVPKPVVAAELGEADLVGAATAGAGSGAGGPGSGPGGGGCDMVRLLQDALRKNPRVRAALAQAHPEAAARGKAVLVWNGDWVQSPGQEGKGLAGVRELIMLEVAFAPKACRDDPMRGLILISLSDAPGAPRLALGSRSWNWSDLLFAKSGRGRG</sequence>
<accession>A0ABU1MV83</accession>
<comment type="caution">
    <text evidence="3">The sequence shown here is derived from an EMBL/GenBank/DDBJ whole genome shotgun (WGS) entry which is preliminary data.</text>
</comment>
<evidence type="ECO:0000256" key="2">
    <source>
        <dbReference type="SAM" id="Phobius"/>
    </source>
</evidence>
<feature type="region of interest" description="Disordered" evidence="1">
    <location>
        <begin position="59"/>
        <end position="113"/>
    </location>
</feature>
<dbReference type="EMBL" id="JAVDRL010000002">
    <property type="protein sequence ID" value="MDR6529942.1"/>
    <property type="molecule type" value="Genomic_DNA"/>
</dbReference>
<feature type="transmembrane region" description="Helical" evidence="2">
    <location>
        <begin position="26"/>
        <end position="46"/>
    </location>
</feature>
<keyword evidence="4" id="KW-1185">Reference proteome</keyword>
<proteinExistence type="predicted"/>
<dbReference type="RefSeq" id="WP_310029179.1">
    <property type="nucleotide sequence ID" value="NZ_JAVDRL010000002.1"/>
</dbReference>
<protein>
    <recommendedName>
        <fullName evidence="5">Protein TonB</fullName>
    </recommendedName>
</protein>
<evidence type="ECO:0000256" key="1">
    <source>
        <dbReference type="SAM" id="MobiDB-lite"/>
    </source>
</evidence>
<keyword evidence="2" id="KW-0812">Transmembrane</keyword>
<evidence type="ECO:0000313" key="4">
    <source>
        <dbReference type="Proteomes" id="UP001262754"/>
    </source>
</evidence>
<keyword evidence="2" id="KW-0472">Membrane</keyword>
<dbReference type="Proteomes" id="UP001262754">
    <property type="component" value="Unassembled WGS sequence"/>
</dbReference>